<feature type="transmembrane region" description="Helical" evidence="2">
    <location>
        <begin position="20"/>
        <end position="40"/>
    </location>
</feature>
<evidence type="ECO:0000256" key="1">
    <source>
        <dbReference type="SAM" id="MobiDB-lite"/>
    </source>
</evidence>
<protein>
    <submittedName>
        <fullName evidence="3">Uncharacterized protein</fullName>
    </submittedName>
</protein>
<reference evidence="3" key="1">
    <citation type="submission" date="2020-03" db="EMBL/GenBank/DDBJ databases">
        <authorList>
            <person name="Chebbi M.A."/>
            <person name="Drezen J.M."/>
        </authorList>
    </citation>
    <scope>NUCLEOTIDE SEQUENCE</scope>
    <source>
        <tissue evidence="3">Whole body</tissue>
    </source>
</reference>
<feature type="compositionally biased region" description="Basic and acidic residues" evidence="1">
    <location>
        <begin position="127"/>
        <end position="140"/>
    </location>
</feature>
<reference evidence="3" key="2">
    <citation type="submission" date="2021-04" db="EMBL/GenBank/DDBJ databases">
        <title>Genome-wide patterns of bracovirus chromosomal integration into multiple host tissues during parasitism.</title>
        <authorList>
            <person name="Chebbi M.A.C."/>
        </authorList>
    </citation>
    <scope>NUCLEOTIDE SEQUENCE</scope>
    <source>
        <tissue evidence="3">Whole body</tissue>
    </source>
</reference>
<keyword evidence="4" id="KW-1185">Reference proteome</keyword>
<comment type="caution">
    <text evidence="3">The sequence shown here is derived from an EMBL/GenBank/DDBJ whole genome shotgun (WGS) entry which is preliminary data.</text>
</comment>
<dbReference type="OrthoDB" id="6619981at2759"/>
<evidence type="ECO:0000313" key="4">
    <source>
        <dbReference type="Proteomes" id="UP000729913"/>
    </source>
</evidence>
<feature type="region of interest" description="Disordered" evidence="1">
    <location>
        <begin position="127"/>
        <end position="178"/>
    </location>
</feature>
<accession>A0A8J5V140</accession>
<dbReference type="AlphaFoldDB" id="A0A8J5V140"/>
<keyword evidence="2" id="KW-0472">Membrane</keyword>
<proteinExistence type="predicted"/>
<feature type="compositionally biased region" description="Basic and acidic residues" evidence="1">
    <location>
        <begin position="149"/>
        <end position="178"/>
    </location>
</feature>
<evidence type="ECO:0000313" key="3">
    <source>
        <dbReference type="EMBL" id="KAG8041206.1"/>
    </source>
</evidence>
<name>A0A8J5V140_9HYME</name>
<evidence type="ECO:0000256" key="2">
    <source>
        <dbReference type="SAM" id="Phobius"/>
    </source>
</evidence>
<dbReference type="EMBL" id="JAAOIC020000019">
    <property type="protein sequence ID" value="KAG8041206.1"/>
    <property type="molecule type" value="Genomic_DNA"/>
</dbReference>
<sequence length="178" mass="20902">MKHQQVTVDFMSMVFSAATYLALAGAAWIFLRLFQACFWLPRHLKRQNNLQDMLQEKVSSYEKYILECEEKERAAAEAAEAGKNDLIALDDKGSLEECERKPIPIDEKKWKERRECLEMLKKELKRVSDGGDPYDWKHLLEEEDEEEEEKKKEEEKSDGESEKNDDAPEKALEEKKEQ</sequence>
<gene>
    <name evidence="3" type="ORF">G9C98_002194</name>
</gene>
<keyword evidence="2" id="KW-1133">Transmembrane helix</keyword>
<keyword evidence="2" id="KW-0812">Transmembrane</keyword>
<dbReference type="Proteomes" id="UP000729913">
    <property type="component" value="Unassembled WGS sequence"/>
</dbReference>
<organism evidence="3 4">
    <name type="scientific">Cotesia typhae</name>
    <dbReference type="NCBI Taxonomy" id="2053667"/>
    <lineage>
        <taxon>Eukaryota</taxon>
        <taxon>Metazoa</taxon>
        <taxon>Ecdysozoa</taxon>
        <taxon>Arthropoda</taxon>
        <taxon>Hexapoda</taxon>
        <taxon>Insecta</taxon>
        <taxon>Pterygota</taxon>
        <taxon>Neoptera</taxon>
        <taxon>Endopterygota</taxon>
        <taxon>Hymenoptera</taxon>
        <taxon>Apocrita</taxon>
        <taxon>Ichneumonoidea</taxon>
        <taxon>Braconidae</taxon>
        <taxon>Microgastrinae</taxon>
        <taxon>Cotesia</taxon>
    </lineage>
</organism>